<comment type="pathway">
    <text evidence="1">Glycolipid biosynthesis; glycosylphosphatidylinositol-anchor biosynthesis.</text>
</comment>
<dbReference type="GO" id="GO:0042765">
    <property type="term" value="C:GPI-anchor transamidase complex"/>
    <property type="evidence" value="ECO:0007669"/>
    <property type="project" value="InterPro"/>
</dbReference>
<dbReference type="GO" id="GO:0006506">
    <property type="term" value="P:GPI anchor biosynthetic process"/>
    <property type="evidence" value="ECO:0007669"/>
    <property type="project" value="UniProtKB-UniPathway"/>
</dbReference>
<sequence length="301" mass="32215">MRATPLLHARRSYVSGRIARVIAVLLGLACRCWALKRQPAHPPHAIILSASRGWLNYRHTLNALEVYRSARGLGMPDRRIRLLLADPLSCNPRNARYGQLHAAGPRGEVSALHPAISARGEDVSEAALLQLLSGVHPPGTPASQRLLSTGKSNVVVFLTGHGGDQFLKMHDRSEFLEADLAAAIRAMHALGRYAHLLILIDTCQAATLCSTLSFPNVICITSSVLGQSSYAKSADSLLGLHVVDEFSHAMGQRLGEPGAASKTLHDLLANLQSDVKLSTVSSMSTGGDALLKNLTVGDFFA</sequence>
<dbReference type="PRINTS" id="PR00776">
    <property type="entry name" value="HEMOGLOBNASE"/>
</dbReference>
<keyword evidence="4" id="KW-0732">Signal</keyword>
<accession>A0A1D1ZZ29</accession>
<protein>
    <recommendedName>
        <fullName evidence="6">GPI-anchor transamidase</fullName>
    </recommendedName>
</protein>
<evidence type="ECO:0000313" key="5">
    <source>
        <dbReference type="EMBL" id="JAT72189.1"/>
    </source>
</evidence>
<proteinExistence type="inferred from homology"/>
<evidence type="ECO:0000256" key="3">
    <source>
        <dbReference type="ARBA" id="ARBA00022502"/>
    </source>
</evidence>
<dbReference type="EMBL" id="GDKF01006433">
    <property type="protein sequence ID" value="JAT72189.1"/>
    <property type="molecule type" value="Transcribed_RNA"/>
</dbReference>
<evidence type="ECO:0000256" key="4">
    <source>
        <dbReference type="ARBA" id="ARBA00022729"/>
    </source>
</evidence>
<dbReference type="UniPathway" id="UPA00196"/>
<dbReference type="GO" id="GO:0016255">
    <property type="term" value="P:attachment of GPI anchor to protein"/>
    <property type="evidence" value="ECO:0007669"/>
    <property type="project" value="InterPro"/>
</dbReference>
<dbReference type="PANTHER" id="PTHR48067:SF1">
    <property type="entry name" value="GPI-ANCHOR TRANSAMIDASE"/>
    <property type="match status" value="1"/>
</dbReference>
<name>A0A1D1ZZ29_AUXPR</name>
<reference evidence="5" key="1">
    <citation type="submission" date="2015-08" db="EMBL/GenBank/DDBJ databases">
        <authorList>
            <person name="Babu N.S."/>
            <person name="Beckwith C.J."/>
            <person name="Beseler K.G."/>
            <person name="Brison A."/>
            <person name="Carone J.V."/>
            <person name="Caskin T.P."/>
            <person name="Diamond M."/>
            <person name="Durham M.E."/>
            <person name="Foxe J.M."/>
            <person name="Go M."/>
            <person name="Henderson B.A."/>
            <person name="Jones I.B."/>
            <person name="McGettigan J.A."/>
            <person name="Micheletti S.J."/>
            <person name="Nasrallah M.E."/>
            <person name="Ortiz D."/>
            <person name="Piller C.R."/>
            <person name="Privatt S.R."/>
            <person name="Schneider S.L."/>
            <person name="Sharp S."/>
            <person name="Smith T.C."/>
            <person name="Stanton J.D."/>
            <person name="Ullery H.E."/>
            <person name="Wilson R.J."/>
            <person name="Serrano M.G."/>
            <person name="Buck G."/>
            <person name="Lee V."/>
            <person name="Wang Y."/>
            <person name="Carvalho R."/>
            <person name="Voegtly L."/>
            <person name="Shi R."/>
            <person name="Duckworth R."/>
            <person name="Johnson A."/>
            <person name="Loviza R."/>
            <person name="Walstead R."/>
            <person name="Shah Z."/>
            <person name="Kiflezghi M."/>
            <person name="Wade K."/>
            <person name="Ball S.L."/>
            <person name="Bradley K.W."/>
            <person name="Asai D.J."/>
            <person name="Bowman C.A."/>
            <person name="Russell D.A."/>
            <person name="Pope W.H."/>
            <person name="Jacobs-Sera D."/>
            <person name="Hendrix R.W."/>
            <person name="Hatfull G.F."/>
        </authorList>
    </citation>
    <scope>NUCLEOTIDE SEQUENCE</scope>
</reference>
<evidence type="ECO:0000256" key="1">
    <source>
        <dbReference type="ARBA" id="ARBA00004687"/>
    </source>
</evidence>
<keyword evidence="3" id="KW-0337">GPI-anchor biosynthesis</keyword>
<dbReference type="Gene3D" id="3.40.50.1460">
    <property type="match status" value="1"/>
</dbReference>
<dbReference type="PANTHER" id="PTHR48067">
    <property type="entry name" value="GPI-ANCHOR TRANSAMIDASE"/>
    <property type="match status" value="1"/>
</dbReference>
<comment type="similarity">
    <text evidence="2">Belongs to the peptidase C13 family.</text>
</comment>
<dbReference type="InterPro" id="IPR028361">
    <property type="entry name" value="GPI_transamidase"/>
</dbReference>
<dbReference type="GO" id="GO:0006508">
    <property type="term" value="P:proteolysis"/>
    <property type="evidence" value="ECO:0007669"/>
    <property type="project" value="InterPro"/>
</dbReference>
<gene>
    <name evidence="5" type="ORF">g.9071</name>
</gene>
<organism evidence="5">
    <name type="scientific">Auxenochlorella protothecoides</name>
    <name type="common">Green microalga</name>
    <name type="synonym">Chlorella protothecoides</name>
    <dbReference type="NCBI Taxonomy" id="3075"/>
    <lineage>
        <taxon>Eukaryota</taxon>
        <taxon>Viridiplantae</taxon>
        <taxon>Chlorophyta</taxon>
        <taxon>core chlorophytes</taxon>
        <taxon>Trebouxiophyceae</taxon>
        <taxon>Chlorellales</taxon>
        <taxon>Chlorellaceae</taxon>
        <taxon>Auxenochlorella</taxon>
    </lineage>
</organism>
<evidence type="ECO:0008006" key="6">
    <source>
        <dbReference type="Google" id="ProtNLM"/>
    </source>
</evidence>
<dbReference type="AlphaFoldDB" id="A0A1D1ZZ29"/>
<dbReference type="InterPro" id="IPR001096">
    <property type="entry name" value="Peptidase_C13"/>
</dbReference>
<dbReference type="GO" id="GO:0003923">
    <property type="term" value="F:GPI-anchor transamidase activity"/>
    <property type="evidence" value="ECO:0007669"/>
    <property type="project" value="InterPro"/>
</dbReference>
<evidence type="ECO:0000256" key="2">
    <source>
        <dbReference type="ARBA" id="ARBA00009941"/>
    </source>
</evidence>
<dbReference type="Pfam" id="PF01650">
    <property type="entry name" value="Peptidase_C13"/>
    <property type="match status" value="1"/>
</dbReference>